<dbReference type="PANTHER" id="PTHR35901">
    <property type="entry name" value="RIBONUCLEASE VAPC3"/>
    <property type="match status" value="1"/>
</dbReference>
<proteinExistence type="inferred from homology"/>
<dbReference type="InParanoid" id="A0A212QNE0"/>
<dbReference type="PANTHER" id="PTHR35901:SF1">
    <property type="entry name" value="EXONUCLEASE VAPC9"/>
    <property type="match status" value="1"/>
</dbReference>
<gene>
    <name evidence="6" type="primary">vapC</name>
    <name evidence="8" type="ORF">SAMN02746019_00026300</name>
</gene>
<dbReference type="InterPro" id="IPR022907">
    <property type="entry name" value="VapC_family"/>
</dbReference>
<dbReference type="CDD" id="cd09873">
    <property type="entry name" value="PIN_Pae0151-like"/>
    <property type="match status" value="1"/>
</dbReference>
<comment type="similarity">
    <text evidence="6">Belongs to the PINc/VapC protein family.</text>
</comment>
<sequence length="136" mass="14541">MVVDASVWVSALVPSDVHHAASRRWLEARLREGMPLVAPVILLAEVGGAIARRTGDTRLGRQAIDMLLAFPTLRLTPIDDNLGGEAALLAARLRLRGVDAVYVATAVLVGAPLVTWDVEQRKRAVSVIQAHAPDAP</sequence>
<dbReference type="RefSeq" id="WP_159461552.1">
    <property type="nucleotide sequence ID" value="NZ_FYEK01000012.1"/>
</dbReference>
<dbReference type="GO" id="GO:0090729">
    <property type="term" value="F:toxin activity"/>
    <property type="evidence" value="ECO:0007669"/>
    <property type="project" value="UniProtKB-KW"/>
</dbReference>
<dbReference type="InterPro" id="IPR002716">
    <property type="entry name" value="PIN_dom"/>
</dbReference>
<keyword evidence="9" id="KW-1185">Reference proteome</keyword>
<dbReference type="AlphaFoldDB" id="A0A212QNE0"/>
<evidence type="ECO:0000256" key="3">
    <source>
        <dbReference type="ARBA" id="ARBA00022723"/>
    </source>
</evidence>
<keyword evidence="5 6" id="KW-0460">Magnesium</keyword>
<feature type="binding site" evidence="6">
    <location>
        <position position="99"/>
    </location>
    <ligand>
        <name>Mg(2+)</name>
        <dbReference type="ChEBI" id="CHEBI:18420"/>
    </ligand>
</feature>
<dbReference type="Pfam" id="PF01850">
    <property type="entry name" value="PIN"/>
    <property type="match status" value="1"/>
</dbReference>
<dbReference type="GO" id="GO:0004540">
    <property type="term" value="F:RNA nuclease activity"/>
    <property type="evidence" value="ECO:0007669"/>
    <property type="project" value="InterPro"/>
</dbReference>
<dbReference type="Gene3D" id="3.40.50.1010">
    <property type="entry name" value="5'-nuclease"/>
    <property type="match status" value="1"/>
</dbReference>
<keyword evidence="3 6" id="KW-0479">Metal-binding</keyword>
<dbReference type="GO" id="GO:0016787">
    <property type="term" value="F:hydrolase activity"/>
    <property type="evidence" value="ECO:0007669"/>
    <property type="project" value="UniProtKB-KW"/>
</dbReference>
<comment type="cofactor">
    <cofactor evidence="6">
        <name>Mg(2+)</name>
        <dbReference type="ChEBI" id="CHEBI:18420"/>
    </cofactor>
</comment>
<evidence type="ECO:0000256" key="1">
    <source>
        <dbReference type="ARBA" id="ARBA00022649"/>
    </source>
</evidence>
<accession>A0A212QNE0</accession>
<evidence type="ECO:0000256" key="5">
    <source>
        <dbReference type="ARBA" id="ARBA00022842"/>
    </source>
</evidence>
<dbReference type="InterPro" id="IPR029060">
    <property type="entry name" value="PIN-like_dom_sf"/>
</dbReference>
<keyword evidence="1 6" id="KW-1277">Toxin-antitoxin system</keyword>
<dbReference type="GO" id="GO:0000287">
    <property type="term" value="F:magnesium ion binding"/>
    <property type="evidence" value="ECO:0007669"/>
    <property type="project" value="UniProtKB-UniRule"/>
</dbReference>
<reference evidence="9" key="1">
    <citation type="submission" date="2017-06" db="EMBL/GenBank/DDBJ databases">
        <authorList>
            <person name="Varghese N."/>
            <person name="Submissions S."/>
        </authorList>
    </citation>
    <scope>NUCLEOTIDE SEQUENCE [LARGE SCALE GENOMIC DNA]</scope>
    <source>
        <strain evidence="9">JAD2</strain>
    </source>
</reference>
<keyword evidence="2 6" id="KW-0540">Nuclease</keyword>
<dbReference type="HAMAP" id="MF_00265">
    <property type="entry name" value="VapC_Nob1"/>
    <property type="match status" value="1"/>
</dbReference>
<dbReference type="OrthoDB" id="9929211at2"/>
<feature type="binding site" evidence="6">
    <location>
        <position position="4"/>
    </location>
    <ligand>
        <name>Mg(2+)</name>
        <dbReference type="ChEBI" id="CHEBI:18420"/>
    </ligand>
</feature>
<comment type="function">
    <text evidence="6">Toxic component of a toxin-antitoxin (TA) system. An RNase.</text>
</comment>
<dbReference type="SUPFAM" id="SSF88723">
    <property type="entry name" value="PIN domain-like"/>
    <property type="match status" value="1"/>
</dbReference>
<keyword evidence="6" id="KW-0800">Toxin</keyword>
<evidence type="ECO:0000259" key="7">
    <source>
        <dbReference type="Pfam" id="PF01850"/>
    </source>
</evidence>
<protein>
    <recommendedName>
        <fullName evidence="6">Ribonuclease VapC</fullName>
        <shortName evidence="6">RNase VapC</shortName>
        <ecNumber evidence="6">3.1.-.-</ecNumber>
    </recommendedName>
    <alternativeName>
        <fullName evidence="6">Toxin VapC</fullName>
    </alternativeName>
</protein>
<keyword evidence="4 6" id="KW-0378">Hydrolase</keyword>
<evidence type="ECO:0000256" key="2">
    <source>
        <dbReference type="ARBA" id="ARBA00022722"/>
    </source>
</evidence>
<dbReference type="InterPro" id="IPR051619">
    <property type="entry name" value="TypeII_TA_RNase_PINc/VapC"/>
</dbReference>
<evidence type="ECO:0000313" key="9">
    <source>
        <dbReference type="Proteomes" id="UP000197025"/>
    </source>
</evidence>
<dbReference type="EC" id="3.1.-.-" evidence="6"/>
<organism evidence="8 9">
    <name type="scientific">Thermoflexus hugenholtzii JAD2</name>
    <dbReference type="NCBI Taxonomy" id="877466"/>
    <lineage>
        <taxon>Bacteria</taxon>
        <taxon>Bacillati</taxon>
        <taxon>Chloroflexota</taxon>
        <taxon>Thermoflexia</taxon>
        <taxon>Thermoflexales</taxon>
        <taxon>Thermoflexaceae</taxon>
        <taxon>Thermoflexus</taxon>
    </lineage>
</organism>
<evidence type="ECO:0000256" key="6">
    <source>
        <dbReference type="HAMAP-Rule" id="MF_00265"/>
    </source>
</evidence>
<dbReference type="InterPro" id="IPR044153">
    <property type="entry name" value="PIN_Pae0151-like"/>
</dbReference>
<dbReference type="Proteomes" id="UP000197025">
    <property type="component" value="Unassembled WGS sequence"/>
</dbReference>
<evidence type="ECO:0000313" key="8">
    <source>
        <dbReference type="EMBL" id="SNB60871.1"/>
    </source>
</evidence>
<dbReference type="EMBL" id="FYEK01000012">
    <property type="protein sequence ID" value="SNB60871.1"/>
    <property type="molecule type" value="Genomic_DNA"/>
</dbReference>
<feature type="domain" description="PIN" evidence="7">
    <location>
        <begin position="1"/>
        <end position="123"/>
    </location>
</feature>
<name>A0A212QNE0_9CHLR</name>
<evidence type="ECO:0000256" key="4">
    <source>
        <dbReference type="ARBA" id="ARBA00022801"/>
    </source>
</evidence>